<evidence type="ECO:0000256" key="1">
    <source>
        <dbReference type="ARBA" id="ARBA00022553"/>
    </source>
</evidence>
<evidence type="ECO:0000313" key="3">
    <source>
        <dbReference type="Proteomes" id="UP000182836"/>
    </source>
</evidence>
<dbReference type="InterPro" id="IPR051932">
    <property type="entry name" value="Bact_StressResp_Reg"/>
</dbReference>
<dbReference type="EMBL" id="FNED01000002">
    <property type="protein sequence ID" value="SDI20199.1"/>
    <property type="molecule type" value="Genomic_DNA"/>
</dbReference>
<organism evidence="2 3">
    <name type="scientific">Aneurinibacillus migulanus</name>
    <name type="common">Bacillus migulanus</name>
    <dbReference type="NCBI Taxonomy" id="47500"/>
    <lineage>
        <taxon>Bacteria</taxon>
        <taxon>Bacillati</taxon>
        <taxon>Bacillota</taxon>
        <taxon>Bacilli</taxon>
        <taxon>Bacillales</taxon>
        <taxon>Paenibacillaceae</taxon>
        <taxon>Aneurinibacillus group</taxon>
        <taxon>Aneurinibacillus</taxon>
    </lineage>
</organism>
<sequence>METIQNIADYLLEQNEHIAAEIFAKATEEVETLYTQDEFTKRTAFIADFILFFGHYLRDGEQAASYHNLIEKSRLLGKIEAQTGKRISDCMPLYSIIRTLFTESILSDDRFSLTKEEILAFGAKFHAFFDVFLRETVQAFNDFKDILLKTVREELNELSAPIVPIDKGIAILPLIGAIDSHRARYILEKGILRVVDLKIQYLIIDFSGLQTIDTLVADYLFKIENVLRLLGIEAVVTGIRPAIAKTAIDIGIDLSSIKAYGTVQQALEGINH</sequence>
<dbReference type="CDD" id="cd07041">
    <property type="entry name" value="STAS_RsbR_RsbS_like"/>
    <property type="match status" value="1"/>
</dbReference>
<dbReference type="AlphaFoldDB" id="A0A0K2WFZ6"/>
<dbReference type="PROSITE" id="PS50801">
    <property type="entry name" value="STAS"/>
    <property type="match status" value="1"/>
</dbReference>
<dbReference type="PANTHER" id="PTHR33745:SF3">
    <property type="entry name" value="RSBT CO-ANTAGONIST PROTEIN RSBRC"/>
    <property type="match status" value="1"/>
</dbReference>
<dbReference type="PANTHER" id="PTHR33745">
    <property type="entry name" value="RSBT ANTAGONIST PROTEIN RSBS-RELATED"/>
    <property type="match status" value="1"/>
</dbReference>
<dbReference type="Proteomes" id="UP000182836">
    <property type="component" value="Unassembled WGS sequence"/>
</dbReference>
<dbReference type="InterPro" id="IPR002645">
    <property type="entry name" value="STAS_dom"/>
</dbReference>
<protein>
    <submittedName>
        <fullName evidence="2">RsbT co-antagonist protein RsbR</fullName>
    </submittedName>
</protein>
<evidence type="ECO:0000313" key="2">
    <source>
        <dbReference type="EMBL" id="SDI20199.1"/>
    </source>
</evidence>
<proteinExistence type="predicted"/>
<dbReference type="OrthoDB" id="2677458at2"/>
<accession>A0A0K2WFZ6</accession>
<gene>
    <name evidence="2" type="ORF">SAMN04487909_10297</name>
</gene>
<dbReference type="InterPro" id="IPR036513">
    <property type="entry name" value="STAS_dom_sf"/>
</dbReference>
<dbReference type="GeneID" id="42306315"/>
<dbReference type="Gene3D" id="3.30.750.24">
    <property type="entry name" value="STAS domain"/>
    <property type="match status" value="1"/>
</dbReference>
<dbReference type="SUPFAM" id="SSF52091">
    <property type="entry name" value="SpoIIaa-like"/>
    <property type="match status" value="1"/>
</dbReference>
<dbReference type="RefSeq" id="WP_052520603.1">
    <property type="nucleotide sequence ID" value="NZ_BJOA01000014.1"/>
</dbReference>
<name>A0A0K2WFZ6_ANEMI</name>
<keyword evidence="1" id="KW-0597">Phosphoprotein</keyword>
<reference evidence="2 3" key="1">
    <citation type="submission" date="2016-10" db="EMBL/GenBank/DDBJ databases">
        <authorList>
            <person name="de Groot N.N."/>
        </authorList>
    </citation>
    <scope>NUCLEOTIDE SEQUENCE [LARGE SCALE GENOMIC DNA]</scope>
    <source>
        <strain evidence="2 3">DSM 2895</strain>
    </source>
</reference>
<dbReference type="Pfam" id="PF01740">
    <property type="entry name" value="STAS"/>
    <property type="match status" value="1"/>
</dbReference>